<evidence type="ECO:0000256" key="1">
    <source>
        <dbReference type="ARBA" id="ARBA00010243"/>
    </source>
</evidence>
<keyword evidence="4" id="KW-0378">Hydrolase</keyword>
<name>A0A4U1CZN9_9BACI</name>
<evidence type="ECO:0000256" key="3">
    <source>
        <dbReference type="ARBA" id="ARBA00022723"/>
    </source>
</evidence>
<keyword evidence="6" id="KW-0482">Metalloprotease</keyword>
<keyword evidence="3" id="KW-0479">Metal-binding</keyword>
<feature type="domain" description="MPN" evidence="7">
    <location>
        <begin position="97"/>
        <end position="154"/>
    </location>
</feature>
<dbReference type="PROSITE" id="PS50249">
    <property type="entry name" value="MPN"/>
    <property type="match status" value="1"/>
</dbReference>
<dbReference type="InterPro" id="IPR037518">
    <property type="entry name" value="MPN"/>
</dbReference>
<dbReference type="InterPro" id="IPR025657">
    <property type="entry name" value="RadC_JAB"/>
</dbReference>
<evidence type="ECO:0000259" key="7">
    <source>
        <dbReference type="PROSITE" id="PS50249"/>
    </source>
</evidence>
<dbReference type="Gene3D" id="3.40.140.10">
    <property type="entry name" value="Cytidine Deaminase, domain 2"/>
    <property type="match status" value="1"/>
</dbReference>
<gene>
    <name evidence="8" type="ORF">FA727_20205</name>
</gene>
<comment type="similarity">
    <text evidence="1">Belongs to the UPF0758 family.</text>
</comment>
<accession>A0A4U1CZN9</accession>
<dbReference type="AlphaFoldDB" id="A0A4U1CZN9"/>
<evidence type="ECO:0000256" key="4">
    <source>
        <dbReference type="ARBA" id="ARBA00022801"/>
    </source>
</evidence>
<comment type="caution">
    <text evidence="8">The sequence shown here is derived from an EMBL/GenBank/DDBJ whole genome shotgun (WGS) entry which is preliminary data.</text>
</comment>
<dbReference type="Pfam" id="PF04002">
    <property type="entry name" value="RadC"/>
    <property type="match status" value="1"/>
</dbReference>
<dbReference type="Proteomes" id="UP000307756">
    <property type="component" value="Unassembled WGS sequence"/>
</dbReference>
<keyword evidence="2" id="KW-0645">Protease</keyword>
<organism evidence="8 9">
    <name type="scientific">Robertmurraya kyonggiensis</name>
    <dbReference type="NCBI Taxonomy" id="1037680"/>
    <lineage>
        <taxon>Bacteria</taxon>
        <taxon>Bacillati</taxon>
        <taxon>Bacillota</taxon>
        <taxon>Bacilli</taxon>
        <taxon>Bacillales</taxon>
        <taxon>Bacillaceae</taxon>
        <taxon>Robertmurraya</taxon>
    </lineage>
</organism>
<evidence type="ECO:0000313" key="9">
    <source>
        <dbReference type="Proteomes" id="UP000307756"/>
    </source>
</evidence>
<protein>
    <recommendedName>
        <fullName evidence="7">MPN domain-containing protein</fullName>
    </recommendedName>
</protein>
<dbReference type="GO" id="GO:0008237">
    <property type="term" value="F:metallopeptidase activity"/>
    <property type="evidence" value="ECO:0007669"/>
    <property type="project" value="UniProtKB-KW"/>
</dbReference>
<dbReference type="EMBL" id="SWBM01000006">
    <property type="protein sequence ID" value="TKC15214.1"/>
    <property type="molecule type" value="Genomic_DNA"/>
</dbReference>
<evidence type="ECO:0000256" key="6">
    <source>
        <dbReference type="ARBA" id="ARBA00023049"/>
    </source>
</evidence>
<evidence type="ECO:0000256" key="5">
    <source>
        <dbReference type="ARBA" id="ARBA00022833"/>
    </source>
</evidence>
<proteinExistence type="inferred from homology"/>
<dbReference type="PANTHER" id="PTHR30471:SF3">
    <property type="entry name" value="UPF0758 PROTEIN YEES-RELATED"/>
    <property type="match status" value="1"/>
</dbReference>
<dbReference type="InterPro" id="IPR001405">
    <property type="entry name" value="UPF0758"/>
</dbReference>
<reference evidence="8 9" key="1">
    <citation type="journal article" date="2011" name="J. Microbiol.">
        <title>Bacillus kyonggiensis sp. nov., isolated from soil of a lettuce field.</title>
        <authorList>
            <person name="Dong K."/>
            <person name="Lee S."/>
        </authorList>
    </citation>
    <scope>NUCLEOTIDE SEQUENCE [LARGE SCALE GENOMIC DNA]</scope>
    <source>
        <strain evidence="8 9">NB22</strain>
    </source>
</reference>
<evidence type="ECO:0000256" key="2">
    <source>
        <dbReference type="ARBA" id="ARBA00022670"/>
    </source>
</evidence>
<dbReference type="GO" id="GO:0006508">
    <property type="term" value="P:proteolysis"/>
    <property type="evidence" value="ECO:0007669"/>
    <property type="project" value="UniProtKB-KW"/>
</dbReference>
<sequence>MIRETQARLYELDGGLNALNEGELLQLILGAGAKNHPLQEVVNEILELKSNFGLKGLTVEILTSKISGLTQRKAEILIAGLELGKRVYAQETAVRSVIRSPEDAANILMDMRFHTQEHFVALYLNTKNQVIARKSIFIGSLNASIVHPREVVRP</sequence>
<dbReference type="GO" id="GO:0046872">
    <property type="term" value="F:metal ion binding"/>
    <property type="evidence" value="ECO:0007669"/>
    <property type="project" value="UniProtKB-KW"/>
</dbReference>
<keyword evidence="9" id="KW-1185">Reference proteome</keyword>
<evidence type="ECO:0000313" key="8">
    <source>
        <dbReference type="EMBL" id="TKC15214.1"/>
    </source>
</evidence>
<keyword evidence="5" id="KW-0862">Zinc</keyword>
<dbReference type="OrthoDB" id="9804482at2"/>
<dbReference type="PANTHER" id="PTHR30471">
    <property type="entry name" value="DNA REPAIR PROTEIN RADC"/>
    <property type="match status" value="1"/>
</dbReference>